<accession>X1T3P4</accession>
<dbReference type="InterPro" id="IPR010918">
    <property type="entry name" value="PurM-like_C_dom"/>
</dbReference>
<protein>
    <recommendedName>
        <fullName evidence="1">PurM-like C-terminal domain-containing protein</fullName>
    </recommendedName>
</protein>
<dbReference type="EMBL" id="BARW01007659">
    <property type="protein sequence ID" value="GAI74649.1"/>
    <property type="molecule type" value="Genomic_DNA"/>
</dbReference>
<dbReference type="GO" id="GO:0004642">
    <property type="term" value="F:phosphoribosylformylglycinamidine synthase activity"/>
    <property type="evidence" value="ECO:0007669"/>
    <property type="project" value="InterPro"/>
</dbReference>
<dbReference type="PANTHER" id="PTHR43555">
    <property type="entry name" value="PHOSPHORIBOSYLFORMYLGLYCINAMIDINE SYNTHASE SUBUNIT PURL"/>
    <property type="match status" value="1"/>
</dbReference>
<evidence type="ECO:0000259" key="1">
    <source>
        <dbReference type="Pfam" id="PF02769"/>
    </source>
</evidence>
<feature type="non-terminal residue" evidence="2">
    <location>
        <position position="1"/>
    </location>
</feature>
<gene>
    <name evidence="2" type="ORF">S12H4_15884</name>
</gene>
<dbReference type="Gene3D" id="3.90.650.10">
    <property type="entry name" value="PurM-like C-terminal domain"/>
    <property type="match status" value="1"/>
</dbReference>
<feature type="domain" description="PurM-like C-terminal" evidence="1">
    <location>
        <begin position="3"/>
        <end position="106"/>
    </location>
</feature>
<dbReference type="InterPro" id="IPR010074">
    <property type="entry name" value="PRibForGlyAmidine_synth_PurL"/>
</dbReference>
<dbReference type="GO" id="GO:0006189">
    <property type="term" value="P:'de novo' IMP biosynthetic process"/>
    <property type="evidence" value="ECO:0007669"/>
    <property type="project" value="InterPro"/>
</dbReference>
<dbReference type="AlphaFoldDB" id="X1T3P4"/>
<proteinExistence type="predicted"/>
<dbReference type="Pfam" id="PF02769">
    <property type="entry name" value="AIRS_C"/>
    <property type="match status" value="1"/>
</dbReference>
<dbReference type="InterPro" id="IPR036676">
    <property type="entry name" value="PurM-like_C_sf"/>
</dbReference>
<reference evidence="2" key="1">
    <citation type="journal article" date="2014" name="Front. Microbiol.">
        <title>High frequency of phylogenetically diverse reductive dehalogenase-homologous genes in deep subseafloor sedimentary metagenomes.</title>
        <authorList>
            <person name="Kawai M."/>
            <person name="Futagami T."/>
            <person name="Toyoda A."/>
            <person name="Takaki Y."/>
            <person name="Nishi S."/>
            <person name="Hori S."/>
            <person name="Arai W."/>
            <person name="Tsubouchi T."/>
            <person name="Morono Y."/>
            <person name="Uchiyama I."/>
            <person name="Ito T."/>
            <person name="Fujiyama A."/>
            <person name="Inagaki F."/>
            <person name="Takami H."/>
        </authorList>
    </citation>
    <scope>NUCLEOTIDE SEQUENCE</scope>
    <source>
        <strain evidence="2">Expedition CK06-06</strain>
    </source>
</reference>
<dbReference type="SUPFAM" id="SSF56042">
    <property type="entry name" value="PurM C-terminal domain-like"/>
    <property type="match status" value="1"/>
</dbReference>
<dbReference type="PANTHER" id="PTHR43555:SF1">
    <property type="entry name" value="PHOSPHORIBOSYLFORMYLGLYCINAMIDINE SYNTHASE SUBUNIT PURL"/>
    <property type="match status" value="1"/>
</dbReference>
<name>X1T3P4_9ZZZZ</name>
<evidence type="ECO:0000313" key="2">
    <source>
        <dbReference type="EMBL" id="GAI74649.1"/>
    </source>
</evidence>
<sequence>QIDLKEEKRIQEFCLETISKSLIESAHDISEGGLSISLAECSLLSPQKIGFSLALQDDMRPDALLFGETQSRIVVSSSNQKVKKLLNLAKKRKVKATVLGKTGGDRIIIYHSNKKIIDIPVNEAYKAWKEAIPDIFQVK</sequence>
<organism evidence="2">
    <name type="scientific">marine sediment metagenome</name>
    <dbReference type="NCBI Taxonomy" id="412755"/>
    <lineage>
        <taxon>unclassified sequences</taxon>
        <taxon>metagenomes</taxon>
        <taxon>ecological metagenomes</taxon>
    </lineage>
</organism>
<comment type="caution">
    <text evidence="2">The sequence shown here is derived from an EMBL/GenBank/DDBJ whole genome shotgun (WGS) entry which is preliminary data.</text>
</comment>